<dbReference type="AlphaFoldDB" id="A0AAV0N459"/>
<name>A0AAV0N459_9ROSI</name>
<keyword evidence="2" id="KW-1185">Reference proteome</keyword>
<sequence>MLPSSSFQSLYIFLLWMDSTKKGWRVPDSRGLADPVENEGVVQRRHSGTRV</sequence>
<proteinExistence type="predicted"/>
<dbReference type="Proteomes" id="UP001154282">
    <property type="component" value="Unassembled WGS sequence"/>
</dbReference>
<dbReference type="EMBL" id="CAMGYJ010000008">
    <property type="protein sequence ID" value="CAI0453337.1"/>
    <property type="molecule type" value="Genomic_DNA"/>
</dbReference>
<evidence type="ECO:0000313" key="1">
    <source>
        <dbReference type="EMBL" id="CAI0453337.1"/>
    </source>
</evidence>
<protein>
    <submittedName>
        <fullName evidence="1">Uncharacterized protein</fullName>
    </submittedName>
</protein>
<organism evidence="1 2">
    <name type="scientific">Linum tenue</name>
    <dbReference type="NCBI Taxonomy" id="586396"/>
    <lineage>
        <taxon>Eukaryota</taxon>
        <taxon>Viridiplantae</taxon>
        <taxon>Streptophyta</taxon>
        <taxon>Embryophyta</taxon>
        <taxon>Tracheophyta</taxon>
        <taxon>Spermatophyta</taxon>
        <taxon>Magnoliopsida</taxon>
        <taxon>eudicotyledons</taxon>
        <taxon>Gunneridae</taxon>
        <taxon>Pentapetalae</taxon>
        <taxon>rosids</taxon>
        <taxon>fabids</taxon>
        <taxon>Malpighiales</taxon>
        <taxon>Linaceae</taxon>
        <taxon>Linum</taxon>
    </lineage>
</organism>
<accession>A0AAV0N459</accession>
<gene>
    <name evidence="1" type="ORF">LITE_LOCUS31551</name>
</gene>
<reference evidence="1" key="1">
    <citation type="submission" date="2022-08" db="EMBL/GenBank/DDBJ databases">
        <authorList>
            <person name="Gutierrez-Valencia J."/>
        </authorList>
    </citation>
    <scope>NUCLEOTIDE SEQUENCE</scope>
</reference>
<evidence type="ECO:0000313" key="2">
    <source>
        <dbReference type="Proteomes" id="UP001154282"/>
    </source>
</evidence>
<comment type="caution">
    <text evidence="1">The sequence shown here is derived from an EMBL/GenBank/DDBJ whole genome shotgun (WGS) entry which is preliminary data.</text>
</comment>